<evidence type="ECO:0008006" key="4">
    <source>
        <dbReference type="Google" id="ProtNLM"/>
    </source>
</evidence>
<sequence length="407" mass="46336">MIRHIALMSGIFLACTSRICDSQQPEEVSELLDVVQDTVYGIFTKLWEIKDPFLISQYTDTEDSNMKEPRFELDNLLDILSTLGYLIADQLKEYRTFALHESRIPHILLLVWIWSSQQPVRSHALTNLWQLMTIKDFDDDLWPAILRSAVVGCCAEDEVMAAILRDLADEAILDHDLVEVTVLLLTWQNSRLQFGQSLVTDRRLAPYCLAAVRRQLCRGGNPLAAKGGFYSVAMGVFSVLILGHEIPSRLCYGFFDIFCHYILLQISEDSLSLTNIKTLTAILAWGVQQLRTLRASDARPKTTVMRAHTLVAWQTVANALAHGDIACQRFARAWDVARIHLEPARATEELREPVFGVLERCAWARCLCSRHPPAHKMRLCKGCEIAVYCGERCQKRYFIVAFLCIQY</sequence>
<keyword evidence="1" id="KW-0732">Signal</keyword>
<dbReference type="Proteomes" id="UP000703269">
    <property type="component" value="Unassembled WGS sequence"/>
</dbReference>
<reference evidence="2 3" key="1">
    <citation type="submission" date="2021-08" db="EMBL/GenBank/DDBJ databases">
        <title>Draft Genome Sequence of Phanerochaete sordida strain YK-624.</title>
        <authorList>
            <person name="Mori T."/>
            <person name="Dohra H."/>
            <person name="Suzuki T."/>
            <person name="Kawagishi H."/>
            <person name="Hirai H."/>
        </authorList>
    </citation>
    <scope>NUCLEOTIDE SEQUENCE [LARGE SCALE GENOMIC DNA]</scope>
    <source>
        <strain evidence="2 3">YK-624</strain>
    </source>
</reference>
<accession>A0A9P3LG37</accession>
<gene>
    <name evidence="2" type="ORF">PsYK624_095020</name>
</gene>
<evidence type="ECO:0000313" key="2">
    <source>
        <dbReference type="EMBL" id="GJE93343.1"/>
    </source>
</evidence>
<proteinExistence type="predicted"/>
<dbReference type="PROSITE" id="PS51257">
    <property type="entry name" value="PROKAR_LIPOPROTEIN"/>
    <property type="match status" value="1"/>
</dbReference>
<dbReference type="OrthoDB" id="2804601at2759"/>
<keyword evidence="3" id="KW-1185">Reference proteome</keyword>
<feature type="chain" id="PRO_5040418384" description="MYND-type domain-containing protein" evidence="1">
    <location>
        <begin position="23"/>
        <end position="407"/>
    </location>
</feature>
<dbReference type="EMBL" id="BPQB01000031">
    <property type="protein sequence ID" value="GJE93343.1"/>
    <property type="molecule type" value="Genomic_DNA"/>
</dbReference>
<protein>
    <recommendedName>
        <fullName evidence="4">MYND-type domain-containing protein</fullName>
    </recommendedName>
</protein>
<name>A0A9P3LG37_9APHY</name>
<comment type="caution">
    <text evidence="2">The sequence shown here is derived from an EMBL/GenBank/DDBJ whole genome shotgun (WGS) entry which is preliminary data.</text>
</comment>
<evidence type="ECO:0000313" key="3">
    <source>
        <dbReference type="Proteomes" id="UP000703269"/>
    </source>
</evidence>
<organism evidence="2 3">
    <name type="scientific">Phanerochaete sordida</name>
    <dbReference type="NCBI Taxonomy" id="48140"/>
    <lineage>
        <taxon>Eukaryota</taxon>
        <taxon>Fungi</taxon>
        <taxon>Dikarya</taxon>
        <taxon>Basidiomycota</taxon>
        <taxon>Agaricomycotina</taxon>
        <taxon>Agaricomycetes</taxon>
        <taxon>Polyporales</taxon>
        <taxon>Phanerochaetaceae</taxon>
        <taxon>Phanerochaete</taxon>
    </lineage>
</organism>
<dbReference type="AlphaFoldDB" id="A0A9P3LG37"/>
<evidence type="ECO:0000256" key="1">
    <source>
        <dbReference type="SAM" id="SignalP"/>
    </source>
</evidence>
<feature type="signal peptide" evidence="1">
    <location>
        <begin position="1"/>
        <end position="22"/>
    </location>
</feature>